<dbReference type="SUPFAM" id="SSF50998">
    <property type="entry name" value="Quinoprotein alcohol dehydrogenase-like"/>
    <property type="match status" value="1"/>
</dbReference>
<name>A0A369QNN5_9BACT</name>
<evidence type="ECO:0000256" key="1">
    <source>
        <dbReference type="SAM" id="MobiDB-lite"/>
    </source>
</evidence>
<evidence type="ECO:0000259" key="2">
    <source>
        <dbReference type="Pfam" id="PF18962"/>
    </source>
</evidence>
<gene>
    <name evidence="3" type="ORF">AHMF7616_03498</name>
</gene>
<protein>
    <recommendedName>
        <fullName evidence="2">Secretion system C-terminal sorting domain-containing protein</fullName>
    </recommendedName>
</protein>
<dbReference type="EMBL" id="QASA01000001">
    <property type="protein sequence ID" value="RDC64876.1"/>
    <property type="molecule type" value="Genomic_DNA"/>
</dbReference>
<feature type="domain" description="Secretion system C-terminal sorting" evidence="2">
    <location>
        <begin position="1412"/>
        <end position="1487"/>
    </location>
</feature>
<dbReference type="Gene3D" id="2.60.40.4070">
    <property type="match status" value="1"/>
</dbReference>
<evidence type="ECO:0000313" key="4">
    <source>
        <dbReference type="Proteomes" id="UP000253919"/>
    </source>
</evidence>
<reference evidence="3 4" key="1">
    <citation type="submission" date="2018-04" db="EMBL/GenBank/DDBJ databases">
        <title>Adhaeribacter sp. HMF7616 genome sequencing and assembly.</title>
        <authorList>
            <person name="Kang H."/>
            <person name="Kang J."/>
            <person name="Cha I."/>
            <person name="Kim H."/>
            <person name="Joh K."/>
        </authorList>
    </citation>
    <scope>NUCLEOTIDE SEQUENCE [LARGE SCALE GENOMIC DNA]</scope>
    <source>
        <strain evidence="3 4">HMF7616</strain>
    </source>
</reference>
<dbReference type="Pfam" id="PF18962">
    <property type="entry name" value="Por_Secre_tail"/>
    <property type="match status" value="1"/>
</dbReference>
<dbReference type="PANTHER" id="PTHR42754">
    <property type="entry name" value="ENDOGLUCANASE"/>
    <property type="match status" value="1"/>
</dbReference>
<dbReference type="InterPro" id="IPR011047">
    <property type="entry name" value="Quinoprotein_ADH-like_sf"/>
</dbReference>
<dbReference type="OrthoDB" id="9779968at2"/>
<dbReference type="InterPro" id="IPR026444">
    <property type="entry name" value="Secre_tail"/>
</dbReference>
<comment type="caution">
    <text evidence="3">The sequence shown here is derived from an EMBL/GenBank/DDBJ whole genome shotgun (WGS) entry which is preliminary data.</text>
</comment>
<accession>A0A369QNN5</accession>
<evidence type="ECO:0000313" key="3">
    <source>
        <dbReference type="EMBL" id="RDC64876.1"/>
    </source>
</evidence>
<dbReference type="RefSeq" id="WP_115373967.1">
    <property type="nucleotide sequence ID" value="NZ_QASA01000001.1"/>
</dbReference>
<sequence length="1491" mass="159891">MKTKFTSPVRCLAKRTWRASWPQLASCLILLLGFRYSTLQAQTKQWDKTLGGSKNDQLSISQPTLDGGYILGGTSESNQSGDKSQNSKGSQDYWIVKLDATGNKQWNKTFGGTDYDQLGALQQTADGGYILGGSSRSNKSGDKSANRKGGTDYWIIKLDASGTKLWDKTLGGSSGEGLTALQQTADGGYILGGYSLSSAGQDKSENNRGGIDSDFIDYWIIKLDGSGTKQWDKTFGGTYDDGLTSLQQTPDGGYLLGGQSASNKSIDKSEDSRNPNNIFSYDGWVIKINGQGQKEWDKTLGGTSDEAITTLETTSDGGYMLGGWSASGINFDKSGANKGQSDYWLIKLTATGQKVWDKTLGGNDTDTMTSLEQVSDGSYILGGSSYSNTGGDKSEDSKGEGDYWVVKVDAKGSKIWDKTIGSAGKDELRSIRQTKDGNYILGGTSGANKSGDKSEISKGLDDYWVVKLTAANIQSQTITFEAIPNKTIFDKTFALKATSSSGLPVSFRVVSGPATVQGNLVTITSTGTVTIEASQPGNATYKPASKVTQTFVVEAPITKQWDKTLGGSEADFLYAMVPTADGGYLLGGSSSSPQSGDKSQPSQGGSDYWIVKVDNTGKKRWDKTFGGNGNDQMQAIVATPDGGYLLGGTSASGKSEDKSQESKGKEDFWLVKIDGNGQKLWDKTYGSDSTDALISLITTTDGGFLLGGYTIGGKSEDKSQPSRDTSTDPNDSYYRGDYWVIKINSQGQKIWDKTLGGSKGDRIGSIAVTTGGYIVSGGSNSTISGDRTVSNSYDGEPNAGFLANDIWLVKLGENGQVIWDKSLDAGSRYDHFSAEILATSDGNFVVSGETYYDHDTVLYTVFKVNKEGQPIWFKFFTSGTGSYRGAIIQTPDGGYLLGGELTKIDANGEIVYTYPLFAETLFNTPDGGYLLGNSSAANKTVVKSEDSRGSYDYWVVKIKEDSPNALAWNLRYGGTGNEGLLAVQKTADGGYLAAGYTNSGVSGDKTQPSRGKNDYWLVKTNAAGQKQWDKRFGGSDHDYLNRVIQTPDGSFLLAGSSFSGQGGDKSQPSRGGRDYWIIKISSAGVKLWDMRFGGSGDDELKKVVQLATGEYILAGYSNSPADGDKSQGSRGGTDYWLVKVSSTGTKIWDKRYGGSLNDELSGLVETANGGFLLAGSSLSGKGGEKSQVSRGGQDFWLVQTDRNGNKLWDQTYGGSGEDEAYALSRAGNMYWVAGQSNSPQSGEQTQASFGGTDFWLLQVSSTGAKMWDKRYGGNQDEELRAGIVTQDGGYLLAGRSYSGRSGTKTQASQGVSDYWIVKVDPQGTYQWDQAFGGSDVEELRAVTQATDGNYVLAGRSYSGVSGDRTQPSQGGSDYWLVKVNAPQTSSLVATRVSNLVPEEVAVKTEALNLQAYPNPFQEKVTVSFAVETTQPVSLQAYDSQGRKVATLFQGQAQAKQPYEVEWQAKNQATGLYFLRLQTAGKVQHQKVLLTR</sequence>
<organism evidence="3 4">
    <name type="scientific">Adhaeribacter pallidiroseus</name>
    <dbReference type="NCBI Taxonomy" id="2072847"/>
    <lineage>
        <taxon>Bacteria</taxon>
        <taxon>Pseudomonadati</taxon>
        <taxon>Bacteroidota</taxon>
        <taxon>Cytophagia</taxon>
        <taxon>Cytophagales</taxon>
        <taxon>Hymenobacteraceae</taxon>
        <taxon>Adhaeribacter</taxon>
    </lineage>
</organism>
<proteinExistence type="predicted"/>
<dbReference type="Proteomes" id="UP000253919">
    <property type="component" value="Unassembled WGS sequence"/>
</dbReference>
<feature type="compositionally biased region" description="Low complexity" evidence="1">
    <location>
        <begin position="585"/>
        <end position="607"/>
    </location>
</feature>
<dbReference type="PANTHER" id="PTHR42754:SF1">
    <property type="entry name" value="LIPOPROTEIN"/>
    <property type="match status" value="1"/>
</dbReference>
<keyword evidence="4" id="KW-1185">Reference proteome</keyword>
<dbReference type="NCBIfam" id="TIGR04183">
    <property type="entry name" value="Por_Secre_tail"/>
    <property type="match status" value="1"/>
</dbReference>
<feature type="region of interest" description="Disordered" evidence="1">
    <location>
        <begin position="585"/>
        <end position="608"/>
    </location>
</feature>